<dbReference type="InterPro" id="IPR002156">
    <property type="entry name" value="RNaseH_domain"/>
</dbReference>
<evidence type="ECO:0000313" key="3">
    <source>
        <dbReference type="Proteomes" id="UP001157006"/>
    </source>
</evidence>
<protein>
    <recommendedName>
        <fullName evidence="1">RNase H type-1 domain-containing protein</fullName>
    </recommendedName>
</protein>
<dbReference type="FunFam" id="3.30.420.10:FF:000076">
    <property type="entry name" value="RBR-type E3 ubiquitin transferase"/>
    <property type="match status" value="1"/>
</dbReference>
<dbReference type="GO" id="GO:0004523">
    <property type="term" value="F:RNA-DNA hybrid ribonuclease activity"/>
    <property type="evidence" value="ECO:0007669"/>
    <property type="project" value="InterPro"/>
</dbReference>
<reference evidence="2 3" key="1">
    <citation type="submission" date="2023-01" db="EMBL/GenBank/DDBJ databases">
        <authorList>
            <person name="Kreplak J."/>
        </authorList>
    </citation>
    <scope>NUCLEOTIDE SEQUENCE [LARGE SCALE GENOMIC DNA]</scope>
</reference>
<dbReference type="PROSITE" id="PS50879">
    <property type="entry name" value="RNASE_H_1"/>
    <property type="match status" value="1"/>
</dbReference>
<dbReference type="AlphaFoldDB" id="A0AAV1ANY5"/>
<evidence type="ECO:0000259" key="1">
    <source>
        <dbReference type="PROSITE" id="PS50879"/>
    </source>
</evidence>
<feature type="domain" description="RNase H type-1" evidence="1">
    <location>
        <begin position="5"/>
        <end position="136"/>
    </location>
</feature>
<dbReference type="InterPro" id="IPR012337">
    <property type="entry name" value="RNaseH-like_sf"/>
</dbReference>
<dbReference type="EMBL" id="OX451739">
    <property type="protein sequence ID" value="CAI8610232.1"/>
    <property type="molecule type" value="Genomic_DNA"/>
</dbReference>
<organism evidence="2 3">
    <name type="scientific">Vicia faba</name>
    <name type="common">Broad bean</name>
    <name type="synonym">Faba vulgaris</name>
    <dbReference type="NCBI Taxonomy" id="3906"/>
    <lineage>
        <taxon>Eukaryota</taxon>
        <taxon>Viridiplantae</taxon>
        <taxon>Streptophyta</taxon>
        <taxon>Embryophyta</taxon>
        <taxon>Tracheophyta</taxon>
        <taxon>Spermatophyta</taxon>
        <taxon>Magnoliopsida</taxon>
        <taxon>eudicotyledons</taxon>
        <taxon>Gunneridae</taxon>
        <taxon>Pentapetalae</taxon>
        <taxon>rosids</taxon>
        <taxon>fabids</taxon>
        <taxon>Fabales</taxon>
        <taxon>Fabaceae</taxon>
        <taxon>Papilionoideae</taxon>
        <taxon>50 kb inversion clade</taxon>
        <taxon>NPAAA clade</taxon>
        <taxon>Hologalegina</taxon>
        <taxon>IRL clade</taxon>
        <taxon>Fabeae</taxon>
        <taxon>Vicia</taxon>
    </lineage>
</organism>
<proteinExistence type="predicted"/>
<dbReference type="Gene3D" id="3.30.420.10">
    <property type="entry name" value="Ribonuclease H-like superfamily/Ribonuclease H"/>
    <property type="match status" value="1"/>
</dbReference>
<dbReference type="InterPro" id="IPR036397">
    <property type="entry name" value="RNaseH_sf"/>
</dbReference>
<evidence type="ECO:0000313" key="2">
    <source>
        <dbReference type="EMBL" id="CAI8610232.1"/>
    </source>
</evidence>
<dbReference type="PANTHER" id="PTHR47723:SF4">
    <property type="entry name" value="PENTATRICOPEPTIDE REPEAT-CONTAINING-LIKE PROTEIN"/>
    <property type="match status" value="1"/>
</dbReference>
<dbReference type="SUPFAM" id="SSF53098">
    <property type="entry name" value="Ribonuclease H-like"/>
    <property type="match status" value="1"/>
</dbReference>
<name>A0AAV1ANY5_VICFA</name>
<dbReference type="CDD" id="cd09279">
    <property type="entry name" value="RNase_HI_like"/>
    <property type="match status" value="1"/>
</dbReference>
<dbReference type="Proteomes" id="UP001157006">
    <property type="component" value="Chromosome 4"/>
</dbReference>
<sequence>MSSENQASYTLRFDGSSDGNPGPAGAGVILVAKNGKVLYRFREGLGYQTNNAAEFHALILGMKQSIKKGYKNIIAEGDGRLVINQFQGSWTINDADIKMLRDEALELKHRFQSFRMRHIPENYNRSADSLAYQAIDLGDGQVEEESLG</sequence>
<dbReference type="InterPro" id="IPR053151">
    <property type="entry name" value="RNase_H-like"/>
</dbReference>
<dbReference type="GO" id="GO:0003676">
    <property type="term" value="F:nucleic acid binding"/>
    <property type="evidence" value="ECO:0007669"/>
    <property type="project" value="InterPro"/>
</dbReference>
<dbReference type="Pfam" id="PF13456">
    <property type="entry name" value="RVT_3"/>
    <property type="match status" value="1"/>
</dbReference>
<keyword evidence="3" id="KW-1185">Reference proteome</keyword>
<dbReference type="PANTHER" id="PTHR47723">
    <property type="entry name" value="OS05G0353850 PROTEIN"/>
    <property type="match status" value="1"/>
</dbReference>
<accession>A0AAV1ANY5</accession>
<gene>
    <name evidence="2" type="ORF">VFH_IV171880</name>
</gene>